<sequence length="51" mass="5777">MEDGSSRMWPVGAARALNGACGFPAGDLMPYPQLFRYHRPRAARRGWVRSR</sequence>
<dbReference type="EMBL" id="CABPSQ010000014">
    <property type="protein sequence ID" value="VVE74428.1"/>
    <property type="molecule type" value="Genomic_DNA"/>
</dbReference>
<name>A0A5E5AMD4_9BURK</name>
<evidence type="ECO:0000313" key="1">
    <source>
        <dbReference type="EMBL" id="VVE74428.1"/>
    </source>
</evidence>
<keyword evidence="2" id="KW-1185">Reference proteome</keyword>
<accession>A0A5E5AMD4</accession>
<dbReference type="Proteomes" id="UP000414136">
    <property type="component" value="Unassembled WGS sequence"/>
</dbReference>
<evidence type="ECO:0000313" key="2">
    <source>
        <dbReference type="Proteomes" id="UP000414136"/>
    </source>
</evidence>
<gene>
    <name evidence="1" type="ORF">PCA31118_04748</name>
</gene>
<protein>
    <submittedName>
        <fullName evidence="1">Uncharacterized protein</fullName>
    </submittedName>
</protein>
<organism evidence="1 2">
    <name type="scientific">Pandoraea captiosa</name>
    <dbReference type="NCBI Taxonomy" id="2508302"/>
    <lineage>
        <taxon>Bacteria</taxon>
        <taxon>Pseudomonadati</taxon>
        <taxon>Pseudomonadota</taxon>
        <taxon>Betaproteobacteria</taxon>
        <taxon>Burkholderiales</taxon>
        <taxon>Burkholderiaceae</taxon>
        <taxon>Pandoraea</taxon>
    </lineage>
</organism>
<reference evidence="1 2" key="1">
    <citation type="submission" date="2019-08" db="EMBL/GenBank/DDBJ databases">
        <authorList>
            <person name="Peeters C."/>
        </authorList>
    </citation>
    <scope>NUCLEOTIDE SEQUENCE [LARGE SCALE GENOMIC DNA]</scope>
    <source>
        <strain evidence="1 2">LMG 31118</strain>
    </source>
</reference>
<proteinExistence type="predicted"/>
<dbReference type="AlphaFoldDB" id="A0A5E5AMD4"/>